<sequence length="489" mass="55012">MTFEYLGLIDPINLGANFYKKIDYLNKVEVFVKIGCAPNYYGSNCQNTCKQNKFSNKVCDVNGNLVCLEGFEGPTCLQPICKSTCQAKNTRCVRPNECECVKGWSGENCETCIPRPGCVNGYCTKPGECLCKDNFFGPNCTQIHDVCKIQDFCNSHGTCLSKGIPNDFSCLCHKGYEGDRCQKVIGDKRVCSIEKGLKLSGDVWNTDDCRTCSCVEGDVSCSERRCELRDCDVQLSPSKSVVCPFNNVCKVIKHYQDQCLSDYCDAQERGYCYPKNVLPPPYIANGKNKPCQEGSTNCSTIYFEYDHKMLGNSFKLQHFNHLVAALLTLLNRNNVYALASVETNETNKKTRISLNLNAPRKENPKYLKDTVKRIKEIWHTDENPFISLKFFKIHTEESPSSIEYNLIQTRKDLPSQDYANGESSKQAAPLLIILLVVMIGVSLFCGHLYKRKLLSKLNRNTPPPPYSEVCPKDSVHVPLKHQTTIDVGP</sequence>
<dbReference type="Proteomes" id="UP000095286">
    <property type="component" value="Unplaced"/>
</dbReference>
<proteinExistence type="predicted"/>
<accession>A0AC35TQC2</accession>
<name>A0AC35TQC2_9BILA</name>
<evidence type="ECO:0000313" key="1">
    <source>
        <dbReference type="Proteomes" id="UP000095286"/>
    </source>
</evidence>
<organism evidence="1 2">
    <name type="scientific">Rhabditophanes sp. KR3021</name>
    <dbReference type="NCBI Taxonomy" id="114890"/>
    <lineage>
        <taxon>Eukaryota</taxon>
        <taxon>Metazoa</taxon>
        <taxon>Ecdysozoa</taxon>
        <taxon>Nematoda</taxon>
        <taxon>Chromadorea</taxon>
        <taxon>Rhabditida</taxon>
        <taxon>Tylenchina</taxon>
        <taxon>Panagrolaimomorpha</taxon>
        <taxon>Strongyloidoidea</taxon>
        <taxon>Alloionematidae</taxon>
        <taxon>Rhabditophanes</taxon>
    </lineage>
</organism>
<dbReference type="WBParaSite" id="RSKR_0000293700.1">
    <property type="protein sequence ID" value="RSKR_0000293700.1"/>
    <property type="gene ID" value="RSKR_0000293700"/>
</dbReference>
<reference evidence="2" key="1">
    <citation type="submission" date="2016-11" db="UniProtKB">
        <authorList>
            <consortium name="WormBaseParasite"/>
        </authorList>
    </citation>
    <scope>IDENTIFICATION</scope>
    <source>
        <strain evidence="2">KR3021</strain>
    </source>
</reference>
<evidence type="ECO:0000313" key="2">
    <source>
        <dbReference type="WBParaSite" id="RSKR_0000293700.1"/>
    </source>
</evidence>
<protein>
    <submittedName>
        <fullName evidence="2">Delta-like protein</fullName>
    </submittedName>
</protein>